<dbReference type="AlphaFoldDB" id="A0A0A9SZ13"/>
<reference evidence="1" key="2">
    <citation type="journal article" date="2015" name="Data Brief">
        <title>Shoot transcriptome of the giant reed, Arundo donax.</title>
        <authorList>
            <person name="Barrero R.A."/>
            <person name="Guerrero F.D."/>
            <person name="Moolhuijzen P."/>
            <person name="Goolsby J.A."/>
            <person name="Tidwell J."/>
            <person name="Bellgard S.E."/>
            <person name="Bellgard M.I."/>
        </authorList>
    </citation>
    <scope>NUCLEOTIDE SEQUENCE</scope>
    <source>
        <tissue evidence="1">Shoot tissue taken approximately 20 cm above the soil surface</tissue>
    </source>
</reference>
<evidence type="ECO:0000313" key="1">
    <source>
        <dbReference type="EMBL" id="JAD22488.1"/>
    </source>
</evidence>
<proteinExistence type="predicted"/>
<organism evidence="1">
    <name type="scientific">Arundo donax</name>
    <name type="common">Giant reed</name>
    <name type="synonym">Donax arundinaceus</name>
    <dbReference type="NCBI Taxonomy" id="35708"/>
    <lineage>
        <taxon>Eukaryota</taxon>
        <taxon>Viridiplantae</taxon>
        <taxon>Streptophyta</taxon>
        <taxon>Embryophyta</taxon>
        <taxon>Tracheophyta</taxon>
        <taxon>Spermatophyta</taxon>
        <taxon>Magnoliopsida</taxon>
        <taxon>Liliopsida</taxon>
        <taxon>Poales</taxon>
        <taxon>Poaceae</taxon>
        <taxon>PACMAD clade</taxon>
        <taxon>Arundinoideae</taxon>
        <taxon>Arundineae</taxon>
        <taxon>Arundo</taxon>
    </lineage>
</organism>
<dbReference type="EMBL" id="GBRH01275407">
    <property type="protein sequence ID" value="JAD22488.1"/>
    <property type="molecule type" value="Transcribed_RNA"/>
</dbReference>
<sequence length="41" mass="4150">MSSSPAGGKKNITDFPISRNAGLDACLPGLSIGAVCHTKFS</sequence>
<reference evidence="1" key="1">
    <citation type="submission" date="2014-09" db="EMBL/GenBank/DDBJ databases">
        <authorList>
            <person name="Magalhaes I.L.F."/>
            <person name="Oliveira U."/>
            <person name="Santos F.R."/>
            <person name="Vidigal T.H.D.A."/>
            <person name="Brescovit A.D."/>
            <person name="Santos A.J."/>
        </authorList>
    </citation>
    <scope>NUCLEOTIDE SEQUENCE</scope>
    <source>
        <tissue evidence="1">Shoot tissue taken approximately 20 cm above the soil surface</tissue>
    </source>
</reference>
<protein>
    <submittedName>
        <fullName evidence="1">Uncharacterized protein</fullName>
    </submittedName>
</protein>
<name>A0A0A9SZ13_ARUDO</name>
<accession>A0A0A9SZ13</accession>